<dbReference type="PANTHER" id="PTHR36529">
    <property type="entry name" value="SLL1095 PROTEIN"/>
    <property type="match status" value="1"/>
</dbReference>
<dbReference type="Proteomes" id="UP000070456">
    <property type="component" value="Unassembled WGS sequence"/>
</dbReference>
<dbReference type="EMBL" id="LOEE01000072">
    <property type="protein sequence ID" value="KXG73864.1"/>
    <property type="molecule type" value="Genomic_DNA"/>
</dbReference>
<evidence type="ECO:0000313" key="1">
    <source>
        <dbReference type="EMBL" id="KXG73864.1"/>
    </source>
</evidence>
<proteinExistence type="predicted"/>
<dbReference type="SUPFAM" id="SSF53448">
    <property type="entry name" value="Nucleotide-diphospho-sugar transferases"/>
    <property type="match status" value="1"/>
</dbReference>
<dbReference type="NCBIfam" id="TIGR04282">
    <property type="entry name" value="glyco_like_cofC"/>
    <property type="match status" value="1"/>
</dbReference>
<name>A0A140KZY9_9FIRM</name>
<protein>
    <recommendedName>
        <fullName evidence="3">2-phospho-L-lactate guanylyltransferase</fullName>
    </recommendedName>
</protein>
<dbReference type="AlphaFoldDB" id="A0A140KZY9"/>
<dbReference type="OrthoDB" id="9810303at2"/>
<dbReference type="Pfam" id="PF09837">
    <property type="entry name" value="DUF2064"/>
    <property type="match status" value="1"/>
</dbReference>
<dbReference type="InterPro" id="IPR018641">
    <property type="entry name" value="Trfase_1_rSAM/seldom-assoc"/>
</dbReference>
<evidence type="ECO:0000313" key="2">
    <source>
        <dbReference type="Proteomes" id="UP000070456"/>
    </source>
</evidence>
<dbReference type="Gene3D" id="3.90.550.10">
    <property type="entry name" value="Spore Coat Polysaccharide Biosynthesis Protein SpsA, Chain A"/>
    <property type="match status" value="1"/>
</dbReference>
<dbReference type="RefSeq" id="WP_068557876.1">
    <property type="nucleotide sequence ID" value="NZ_LOEE01000072.1"/>
</dbReference>
<evidence type="ECO:0008006" key="3">
    <source>
        <dbReference type="Google" id="ProtNLM"/>
    </source>
</evidence>
<dbReference type="PANTHER" id="PTHR36529:SF1">
    <property type="entry name" value="GLYCOSYLTRANSFERASE"/>
    <property type="match status" value="1"/>
</dbReference>
<dbReference type="PATRIC" id="fig|520762.4.peg.3076"/>
<comment type="caution">
    <text evidence="1">The sequence shown here is derived from an EMBL/GenBank/DDBJ whole genome shotgun (WGS) entry which is preliminary data.</text>
</comment>
<accession>A0A140KZY9</accession>
<sequence>MKALILMTRVPLPGCTKTRLMEILSGDECAELHKCFLLDLFHVFEFIKEDMDIFLTYTPKESFSQMEHLVPSFICCFPQEGKDLGEKMHHAFQYVFNRGYDKVVLIGADTPDIQPYEIKGAFDRLQAGDVVLGPTFDGGYYLIGMKNSIKELFHHQIKWGNKSVLERTMDIANSLGLKLQFTCKHRDIDTKEDFIALKNRISGGDFDNKIPPMYTIDFIHKIWSDGEHAQRYIHR</sequence>
<keyword evidence="2" id="KW-1185">Reference proteome</keyword>
<reference evidence="1 2" key="1">
    <citation type="submission" date="2015-12" db="EMBL/GenBank/DDBJ databases">
        <title>Draft genome sequence of the thermoanaerobe Thermotalea metallivorans, an isolate from the runoff channel of the Great Artesian Basin, Australia.</title>
        <authorList>
            <person name="Patel B.K."/>
        </authorList>
    </citation>
    <scope>NUCLEOTIDE SEQUENCE [LARGE SCALE GENOMIC DNA]</scope>
    <source>
        <strain evidence="1 2">B2-1</strain>
    </source>
</reference>
<dbReference type="InterPro" id="IPR029044">
    <property type="entry name" value="Nucleotide-diphossugar_trans"/>
</dbReference>
<organism evidence="1 2">
    <name type="scientific">Thermotalea metallivorans</name>
    <dbReference type="NCBI Taxonomy" id="520762"/>
    <lineage>
        <taxon>Bacteria</taxon>
        <taxon>Bacillati</taxon>
        <taxon>Bacillota</taxon>
        <taxon>Clostridia</taxon>
        <taxon>Peptostreptococcales</taxon>
        <taxon>Thermotaleaceae</taxon>
        <taxon>Thermotalea</taxon>
    </lineage>
</organism>
<dbReference type="STRING" id="520762.AN619_27840"/>
<gene>
    <name evidence="1" type="ORF">AN619_27840</name>
</gene>